<dbReference type="InterPro" id="IPR011990">
    <property type="entry name" value="TPR-like_helical_dom_sf"/>
</dbReference>
<keyword evidence="2" id="KW-1185">Reference proteome</keyword>
<sequence length="375" mass="43499">MNDELNNLLTQLQQQPDNDQLMASLALYYMQHPEGDKDLEYLKKAYQINPSIKNTHNLAFWSFFEYGVDDSLPLQQQVLQLAPHAYYPYAAYAQMLISNEVTFEDVQPVYHYQAEDYQAIIAVSHTALEKLERLNQSQSDGSEFIFYNNIAYAYAKLGDYLQAFAYFEKSESHIKVLINGGNSQYVEPILNDHLYSVLLNKIRLHILMGNKQQALNLLKDANNNEASDTLDLADLYAQIGEYDRANNLVQTENVDVSWGWIWYAIYNSDKQNWQQKIEQKLYQEQEILLEYQNDLKVLLTSPNSEDIAAKLKESEEEISYQKAEVEKLETLLANDRQPKPQDNILNDLRAMYIGCLLFGCQCHHNLFDDSLIKND</sequence>
<evidence type="ECO:0000313" key="2">
    <source>
        <dbReference type="Proteomes" id="UP000829560"/>
    </source>
</evidence>
<name>A0AAU6PUS1_9GAMM</name>
<dbReference type="RefSeq" id="WP_338412281.1">
    <property type="nucleotide sequence ID" value="NZ_CP093310.2"/>
</dbReference>
<gene>
    <name evidence="1" type="ORF">MN210_19430</name>
</gene>
<dbReference type="Proteomes" id="UP000829560">
    <property type="component" value="Chromosome"/>
</dbReference>
<accession>A0AAU6PUS1</accession>
<dbReference type="SUPFAM" id="SSF48452">
    <property type="entry name" value="TPR-like"/>
    <property type="match status" value="1"/>
</dbReference>
<proteinExistence type="predicted"/>
<reference evidence="1" key="1">
    <citation type="submission" date="2024-03" db="EMBL/GenBank/DDBJ databases">
        <title>Psychrobacter raelis sp. nov. isolated from a dog with peritonitis.</title>
        <authorList>
            <person name="Schiavone A."/>
            <person name="Manzulli V."/>
            <person name="Camarda A."/>
            <person name="Cafiero M.A."/>
            <person name="Vasco I."/>
            <person name="Marino L."/>
            <person name="Pennuzzi G."/>
            <person name="Serrecchia L."/>
            <person name="Galante D."/>
            <person name="Pugliese N."/>
        </authorList>
    </citation>
    <scope>NUCLEOTIDE SEQUENCE</scope>
    <source>
        <strain evidence="1">PraFG1</strain>
    </source>
</reference>
<evidence type="ECO:0000313" key="1">
    <source>
        <dbReference type="EMBL" id="WXX24201.1"/>
    </source>
</evidence>
<protein>
    <submittedName>
        <fullName evidence="1">Tetratricopeptide repeat protein</fullName>
    </submittedName>
</protein>
<dbReference type="KEGG" id="prae:MN210_19430"/>
<dbReference type="EMBL" id="CP093310">
    <property type="protein sequence ID" value="WXX24201.1"/>
    <property type="molecule type" value="Genomic_DNA"/>
</dbReference>
<organism evidence="1 2">
    <name type="scientific">Psychrobacter raelei</name>
    <dbReference type="NCBI Taxonomy" id="2565531"/>
    <lineage>
        <taxon>Bacteria</taxon>
        <taxon>Pseudomonadati</taxon>
        <taxon>Pseudomonadota</taxon>
        <taxon>Gammaproteobacteria</taxon>
        <taxon>Moraxellales</taxon>
        <taxon>Moraxellaceae</taxon>
        <taxon>Psychrobacter</taxon>
    </lineage>
</organism>
<dbReference type="Gene3D" id="1.25.40.10">
    <property type="entry name" value="Tetratricopeptide repeat domain"/>
    <property type="match status" value="1"/>
</dbReference>
<dbReference type="AlphaFoldDB" id="A0AAU6PUS1"/>